<dbReference type="PROSITE" id="PS51253">
    <property type="entry name" value="HTH_CENPB"/>
    <property type="match status" value="1"/>
</dbReference>
<dbReference type="Pfam" id="PF03221">
    <property type="entry name" value="HTH_Tnp_Tc5"/>
    <property type="match status" value="1"/>
</dbReference>
<dbReference type="EMBL" id="JAHFXF010000652">
    <property type="protein sequence ID" value="KAG9684236.1"/>
    <property type="molecule type" value="Genomic_DNA"/>
</dbReference>
<dbReference type="Pfam" id="PF04218">
    <property type="entry name" value="CENP-B_N"/>
    <property type="match status" value="1"/>
</dbReference>
<protein>
    <recommendedName>
        <fullName evidence="4">HTH CENPB-type domain-containing protein</fullName>
    </recommendedName>
</protein>
<feature type="compositionally biased region" description="Basic and acidic residues" evidence="3">
    <location>
        <begin position="255"/>
        <end position="266"/>
    </location>
</feature>
<reference evidence="5" key="1">
    <citation type="journal article" date="2021" name="J Fungi (Basel)">
        <title>Virulence traits and population genomics of the black yeast Aureobasidium melanogenum.</title>
        <authorList>
            <person name="Cernosa A."/>
            <person name="Sun X."/>
            <person name="Gostincar C."/>
            <person name="Fang C."/>
            <person name="Gunde-Cimerman N."/>
            <person name="Song Z."/>
        </authorList>
    </citation>
    <scope>NUCLEOTIDE SEQUENCE</scope>
    <source>
        <strain evidence="5">EXF-9911</strain>
    </source>
</reference>
<evidence type="ECO:0000313" key="6">
    <source>
        <dbReference type="Proteomes" id="UP000779574"/>
    </source>
</evidence>
<evidence type="ECO:0000256" key="1">
    <source>
        <dbReference type="ARBA" id="ARBA00023125"/>
    </source>
</evidence>
<keyword evidence="1" id="KW-0238">DNA-binding</keyword>
<feature type="non-terminal residue" evidence="5">
    <location>
        <position position="364"/>
    </location>
</feature>
<dbReference type="InterPro" id="IPR050863">
    <property type="entry name" value="CenT-Element_Derived"/>
</dbReference>
<dbReference type="OrthoDB" id="9909311at2759"/>
<feature type="compositionally biased region" description="Basic and acidic residues" evidence="3">
    <location>
        <begin position="168"/>
        <end position="177"/>
    </location>
</feature>
<dbReference type="AlphaFoldDB" id="A0A9P8E9L7"/>
<dbReference type="SUPFAM" id="SSF46689">
    <property type="entry name" value="Homeodomain-like"/>
    <property type="match status" value="2"/>
</dbReference>
<dbReference type="GO" id="GO:0003677">
    <property type="term" value="F:DNA binding"/>
    <property type="evidence" value="ECO:0007669"/>
    <property type="project" value="UniProtKB-KW"/>
</dbReference>
<feature type="region of interest" description="Disordered" evidence="3">
    <location>
        <begin position="248"/>
        <end position="298"/>
    </location>
</feature>
<evidence type="ECO:0000313" key="5">
    <source>
        <dbReference type="EMBL" id="KAG9684236.1"/>
    </source>
</evidence>
<name>A0A9P8E9L7_AURME</name>
<reference evidence="5" key="2">
    <citation type="submission" date="2021-08" db="EMBL/GenBank/DDBJ databases">
        <authorList>
            <person name="Gostincar C."/>
            <person name="Sun X."/>
            <person name="Song Z."/>
            <person name="Gunde-Cimerman N."/>
        </authorList>
    </citation>
    <scope>NUCLEOTIDE SEQUENCE</scope>
    <source>
        <strain evidence="5">EXF-9911</strain>
    </source>
</reference>
<evidence type="ECO:0000256" key="2">
    <source>
        <dbReference type="ARBA" id="ARBA00023242"/>
    </source>
</evidence>
<comment type="caution">
    <text evidence="5">The sequence shown here is derived from an EMBL/GenBank/DDBJ whole genome shotgun (WGS) entry which is preliminary data.</text>
</comment>
<dbReference type="Proteomes" id="UP000779574">
    <property type="component" value="Unassembled WGS sequence"/>
</dbReference>
<feature type="region of interest" description="Disordered" evidence="3">
    <location>
        <begin position="168"/>
        <end position="188"/>
    </location>
</feature>
<dbReference type="InterPro" id="IPR007889">
    <property type="entry name" value="HTH_Psq"/>
</dbReference>
<proteinExistence type="predicted"/>
<dbReference type="PANTHER" id="PTHR19303:SF70">
    <property type="entry name" value="HTH CENPB-TYPE DOMAIN-CONTAINING PROTEIN"/>
    <property type="match status" value="1"/>
</dbReference>
<feature type="region of interest" description="Disordered" evidence="3">
    <location>
        <begin position="103"/>
        <end position="126"/>
    </location>
</feature>
<dbReference type="InterPro" id="IPR006600">
    <property type="entry name" value="HTH_CenpB_DNA-bd_dom"/>
</dbReference>
<dbReference type="InterPro" id="IPR009057">
    <property type="entry name" value="Homeodomain-like_sf"/>
</dbReference>
<feature type="domain" description="HTH CENPB-type" evidence="4">
    <location>
        <begin position="180"/>
        <end position="255"/>
    </location>
</feature>
<dbReference type="GO" id="GO:0005634">
    <property type="term" value="C:nucleus"/>
    <property type="evidence" value="ECO:0007669"/>
    <property type="project" value="TreeGrafter"/>
</dbReference>
<evidence type="ECO:0000259" key="4">
    <source>
        <dbReference type="PROSITE" id="PS51253"/>
    </source>
</evidence>
<feature type="region of interest" description="Disordered" evidence="3">
    <location>
        <begin position="1"/>
        <end position="32"/>
    </location>
</feature>
<keyword evidence="2" id="KW-0539">Nucleus</keyword>
<feature type="compositionally biased region" description="Low complexity" evidence="3">
    <location>
        <begin position="277"/>
        <end position="293"/>
    </location>
</feature>
<accession>A0A9P8E9L7</accession>
<sequence length="364" mass="40469">MDDGSEQQLPAAFDSNPMRWSEQQPYPHSYHGTPAQEYTGFGWGSPPLPMHSAAFSQSPPLRPTHQQLQPLMMPWPSMIGSQQTFYPPLLPQAQVGTISPPTVTPVSAGSSTRSGGPSVRKTLSDDDRRRMCKYAEENPTAKQTEIGYLFGVERSTVSKVLRKKEQYLNHAQLKETPRSPPNKRPKARLPDIEKTLSAWVVKEQKKGSPITDEAIREQAYYFASIPGPENPALNPVNNPGWLEKFKQKHRINSRGTKDQEIRKDSVADSDNTHTTQSPTSPSDETLSSSSPETIFPALDSTISGEAKPVLSTSNKRRKSPPSIDTAFTDLGSTSTYFFNWGFAFSIPGTELPRFGYIYGRFSSF</sequence>
<dbReference type="PANTHER" id="PTHR19303">
    <property type="entry name" value="TRANSPOSON"/>
    <property type="match status" value="1"/>
</dbReference>
<feature type="compositionally biased region" description="Polar residues" evidence="3">
    <location>
        <begin position="103"/>
        <end position="115"/>
    </location>
</feature>
<gene>
    <name evidence="5" type="ORF">KCU76_g12560</name>
</gene>
<dbReference type="SMART" id="SM00674">
    <property type="entry name" value="CENPB"/>
    <property type="match status" value="1"/>
</dbReference>
<organism evidence="5 6">
    <name type="scientific">Aureobasidium melanogenum</name>
    <name type="common">Aureobasidium pullulans var. melanogenum</name>
    <dbReference type="NCBI Taxonomy" id="46634"/>
    <lineage>
        <taxon>Eukaryota</taxon>
        <taxon>Fungi</taxon>
        <taxon>Dikarya</taxon>
        <taxon>Ascomycota</taxon>
        <taxon>Pezizomycotina</taxon>
        <taxon>Dothideomycetes</taxon>
        <taxon>Dothideomycetidae</taxon>
        <taxon>Dothideales</taxon>
        <taxon>Saccotheciaceae</taxon>
        <taxon>Aureobasidium</taxon>
    </lineage>
</organism>
<evidence type="ECO:0000256" key="3">
    <source>
        <dbReference type="SAM" id="MobiDB-lite"/>
    </source>
</evidence>
<dbReference type="Gene3D" id="1.10.10.60">
    <property type="entry name" value="Homeodomain-like"/>
    <property type="match status" value="2"/>
</dbReference>